<name>C6TG19_SOYBN</name>
<feature type="transmembrane region" description="Helical" evidence="1">
    <location>
        <begin position="42"/>
        <end position="60"/>
    </location>
</feature>
<sequence length="61" mass="6993">MLMMELAFLVKAQSSEFSSKVRNNCRTDPILEEVRIKIDTSLMVLNFLLCFFGTACLFLTI</sequence>
<protein>
    <submittedName>
        <fullName evidence="2">Uncharacterized protein</fullName>
    </submittedName>
</protein>
<evidence type="ECO:0000313" key="2">
    <source>
        <dbReference type="EMBL" id="ACU20771.1"/>
    </source>
</evidence>
<dbReference type="EMBL" id="BT096563">
    <property type="protein sequence ID" value="ACU20771.1"/>
    <property type="molecule type" value="mRNA"/>
</dbReference>
<dbReference type="AlphaFoldDB" id="C6TG19"/>
<proteinExistence type="evidence at transcript level"/>
<accession>C6TG19</accession>
<keyword evidence="1" id="KW-0472">Membrane</keyword>
<reference evidence="2" key="1">
    <citation type="submission" date="2009-08" db="EMBL/GenBank/DDBJ databases">
        <authorList>
            <person name="Cheung F."/>
            <person name="Xiao Y."/>
            <person name="Chan A."/>
            <person name="Moskal W."/>
            <person name="Town C.D."/>
        </authorList>
    </citation>
    <scope>NUCLEOTIDE SEQUENCE</scope>
</reference>
<organism evidence="2">
    <name type="scientific">Glycine max</name>
    <name type="common">Soybean</name>
    <name type="synonym">Glycine hispida</name>
    <dbReference type="NCBI Taxonomy" id="3847"/>
    <lineage>
        <taxon>Eukaryota</taxon>
        <taxon>Viridiplantae</taxon>
        <taxon>Streptophyta</taxon>
        <taxon>Embryophyta</taxon>
        <taxon>Tracheophyta</taxon>
        <taxon>Spermatophyta</taxon>
        <taxon>Magnoliopsida</taxon>
        <taxon>eudicotyledons</taxon>
        <taxon>Gunneridae</taxon>
        <taxon>Pentapetalae</taxon>
        <taxon>rosids</taxon>
        <taxon>fabids</taxon>
        <taxon>Fabales</taxon>
        <taxon>Fabaceae</taxon>
        <taxon>Papilionoideae</taxon>
        <taxon>50 kb inversion clade</taxon>
        <taxon>NPAAA clade</taxon>
        <taxon>indigoferoid/millettioid clade</taxon>
        <taxon>Phaseoleae</taxon>
        <taxon>Glycine</taxon>
        <taxon>Glycine subgen. Soja</taxon>
    </lineage>
</organism>
<keyword evidence="1" id="KW-0812">Transmembrane</keyword>
<keyword evidence="1" id="KW-1133">Transmembrane helix</keyword>
<evidence type="ECO:0000256" key="1">
    <source>
        <dbReference type="SAM" id="Phobius"/>
    </source>
</evidence>